<evidence type="ECO:0008006" key="8">
    <source>
        <dbReference type="Google" id="ProtNLM"/>
    </source>
</evidence>
<dbReference type="GO" id="GO:0003677">
    <property type="term" value="F:DNA binding"/>
    <property type="evidence" value="ECO:0007669"/>
    <property type="project" value="InterPro"/>
</dbReference>
<feature type="domain" description="Fido" evidence="5">
    <location>
        <begin position="161"/>
        <end position="294"/>
    </location>
</feature>
<dbReference type="EMBL" id="MFLZ01000007">
    <property type="protein sequence ID" value="OGG80474.1"/>
    <property type="molecule type" value="Genomic_DNA"/>
</dbReference>
<keyword evidence="2" id="KW-0547">Nucleotide-binding</keyword>
<dbReference type="InterPro" id="IPR040198">
    <property type="entry name" value="Fido_containing"/>
</dbReference>
<dbReference type="Pfam" id="PF01381">
    <property type="entry name" value="HTH_3"/>
    <property type="match status" value="1"/>
</dbReference>
<dbReference type="CDD" id="cd00093">
    <property type="entry name" value="HTH_XRE"/>
    <property type="match status" value="1"/>
</dbReference>
<evidence type="ECO:0000256" key="3">
    <source>
        <dbReference type="PIRSR" id="PIRSR640198-3"/>
    </source>
</evidence>
<dbReference type="PANTHER" id="PTHR13504">
    <property type="entry name" value="FIDO DOMAIN-CONTAINING PROTEIN DDB_G0283145"/>
    <property type="match status" value="1"/>
</dbReference>
<dbReference type="Gene3D" id="1.10.3290.10">
    <property type="entry name" value="Fido-like domain"/>
    <property type="match status" value="1"/>
</dbReference>
<comment type="caution">
    <text evidence="6">The sequence shown here is derived from an EMBL/GenBank/DDBJ whole genome shotgun (WGS) entry which is preliminary data.</text>
</comment>
<dbReference type="Gene3D" id="1.10.260.40">
    <property type="entry name" value="lambda repressor-like DNA-binding domains"/>
    <property type="match status" value="1"/>
</dbReference>
<dbReference type="Proteomes" id="UP000177372">
    <property type="component" value="Unassembled WGS sequence"/>
</dbReference>
<dbReference type="SUPFAM" id="SSF47413">
    <property type="entry name" value="lambda repressor-like DNA-binding domains"/>
    <property type="match status" value="1"/>
</dbReference>
<dbReference type="AlphaFoldDB" id="A0A1F6F3R3"/>
<sequence>MTIQQQLKSLQKLSGLTQAELAARLGVTFVALNRWVNGKAVPRPKMQEKIKTLYKEYSGEKQIPATVLEAKKQLIAATGKKHKNVLKEILDNPDIRDQFYLSLTYNSNRIEGSTLSEGDTAAILFQNAALPNKSLVEQLEAKNHQAALQYLFEHLSAKKPIDEELILKLHSILMNAIRSDAGVYRNHGVRIMGTHVPTANYQKVPELMKELVRDIKSKADEVAHIAHIHWRFEKIHPFGDGNGRIGRLLMHAMALRENLAPVVVLQEKRRLYAAYLNKAQMKDDQSLLEDFVCDAILEGYRILERKPKTRRREQK</sequence>
<dbReference type="Pfam" id="PF02661">
    <property type="entry name" value="Fic"/>
    <property type="match status" value="1"/>
</dbReference>
<evidence type="ECO:0000313" key="7">
    <source>
        <dbReference type="Proteomes" id="UP000177372"/>
    </source>
</evidence>
<dbReference type="PROSITE" id="PS50943">
    <property type="entry name" value="HTH_CROC1"/>
    <property type="match status" value="1"/>
</dbReference>
<accession>A0A1F6F3R3</accession>
<dbReference type="PROSITE" id="PS51459">
    <property type="entry name" value="FIDO"/>
    <property type="match status" value="1"/>
</dbReference>
<keyword evidence="2" id="KW-0067">ATP-binding</keyword>
<evidence type="ECO:0000313" key="6">
    <source>
        <dbReference type="EMBL" id="OGG80474.1"/>
    </source>
</evidence>
<dbReference type="InterPro" id="IPR010982">
    <property type="entry name" value="Lambda_DNA-bd_dom_sf"/>
</dbReference>
<dbReference type="SMART" id="SM00530">
    <property type="entry name" value="HTH_XRE"/>
    <property type="match status" value="1"/>
</dbReference>
<reference evidence="6 7" key="1">
    <citation type="journal article" date="2016" name="Nat. Commun.">
        <title>Thousands of microbial genomes shed light on interconnected biogeochemical processes in an aquifer system.</title>
        <authorList>
            <person name="Anantharaman K."/>
            <person name="Brown C.T."/>
            <person name="Hug L.A."/>
            <person name="Sharon I."/>
            <person name="Castelle C.J."/>
            <person name="Probst A.J."/>
            <person name="Thomas B.C."/>
            <person name="Singh A."/>
            <person name="Wilkins M.J."/>
            <person name="Karaoz U."/>
            <person name="Brodie E.L."/>
            <person name="Williams K.H."/>
            <person name="Hubbard S.S."/>
            <person name="Banfield J.F."/>
        </authorList>
    </citation>
    <scope>NUCLEOTIDE SEQUENCE [LARGE SCALE GENOMIC DNA]</scope>
</reference>
<feature type="binding site" evidence="2">
    <location>
        <begin position="240"/>
        <end position="247"/>
    </location>
    <ligand>
        <name>ATP</name>
        <dbReference type="ChEBI" id="CHEBI:30616"/>
    </ligand>
</feature>
<dbReference type="STRING" id="1798512.A3A39_04225"/>
<dbReference type="InterPro" id="IPR001387">
    <property type="entry name" value="Cro/C1-type_HTH"/>
</dbReference>
<proteinExistence type="predicted"/>
<feature type="domain" description="HTH cro/C1-type" evidence="4">
    <location>
        <begin position="7"/>
        <end position="50"/>
    </location>
</feature>
<evidence type="ECO:0000256" key="1">
    <source>
        <dbReference type="PIRSR" id="PIRSR640198-1"/>
    </source>
</evidence>
<dbReference type="GO" id="GO:0005524">
    <property type="term" value="F:ATP binding"/>
    <property type="evidence" value="ECO:0007669"/>
    <property type="project" value="UniProtKB-KW"/>
</dbReference>
<protein>
    <recommendedName>
        <fullName evidence="8">Fido domain-containing protein</fullName>
    </recommendedName>
</protein>
<feature type="site" description="Important for autoinhibition of adenylyltransferase activity" evidence="3">
    <location>
        <position position="111"/>
    </location>
</feature>
<feature type="active site" evidence="1">
    <location>
        <position position="236"/>
    </location>
</feature>
<name>A0A1F6F3R3_9BACT</name>
<evidence type="ECO:0000259" key="4">
    <source>
        <dbReference type="PROSITE" id="PS50943"/>
    </source>
</evidence>
<gene>
    <name evidence="6" type="ORF">A3A39_04225</name>
</gene>
<evidence type="ECO:0000259" key="5">
    <source>
        <dbReference type="PROSITE" id="PS51459"/>
    </source>
</evidence>
<dbReference type="InterPro" id="IPR003812">
    <property type="entry name" value="Fido"/>
</dbReference>
<dbReference type="PANTHER" id="PTHR13504:SF38">
    <property type="entry name" value="FIDO DOMAIN-CONTAINING PROTEIN"/>
    <property type="match status" value="1"/>
</dbReference>
<organism evidence="6 7">
    <name type="scientific">Candidatus Kaiserbacteria bacterium RIFCSPLOWO2_01_FULL_54_13</name>
    <dbReference type="NCBI Taxonomy" id="1798512"/>
    <lineage>
        <taxon>Bacteria</taxon>
        <taxon>Candidatus Kaiseribacteriota</taxon>
    </lineage>
</organism>
<dbReference type="InterPro" id="IPR036597">
    <property type="entry name" value="Fido-like_dom_sf"/>
</dbReference>
<dbReference type="SUPFAM" id="SSF140931">
    <property type="entry name" value="Fic-like"/>
    <property type="match status" value="1"/>
</dbReference>
<evidence type="ECO:0000256" key="2">
    <source>
        <dbReference type="PIRSR" id="PIRSR640198-2"/>
    </source>
</evidence>